<evidence type="ECO:0000256" key="3">
    <source>
        <dbReference type="ARBA" id="ARBA00022989"/>
    </source>
</evidence>
<dbReference type="Gene3D" id="2.40.50.100">
    <property type="match status" value="1"/>
</dbReference>
<comment type="subcellular location">
    <subcellularLocation>
        <location evidence="1">Membrane</location>
        <topology evidence="1">Single-pass membrane protein</topology>
    </subcellularLocation>
</comment>
<accession>A0A423DGK1</accession>
<evidence type="ECO:0000256" key="1">
    <source>
        <dbReference type="ARBA" id="ARBA00004167"/>
    </source>
</evidence>
<keyword evidence="4 5" id="KW-0472">Membrane</keyword>
<keyword evidence="8" id="KW-1185">Reference proteome</keyword>
<evidence type="ECO:0000256" key="5">
    <source>
        <dbReference type="SAM" id="Phobius"/>
    </source>
</evidence>
<dbReference type="InterPro" id="IPR058982">
    <property type="entry name" value="Beta-barrel_AprE"/>
</dbReference>
<dbReference type="Gene3D" id="2.40.30.170">
    <property type="match status" value="1"/>
</dbReference>
<dbReference type="Proteomes" id="UP000285286">
    <property type="component" value="Unassembled WGS sequence"/>
</dbReference>
<dbReference type="AlphaFoldDB" id="A0A423DGK1"/>
<comment type="caution">
    <text evidence="7">The sequence shown here is derived from an EMBL/GenBank/DDBJ whole genome shotgun (WGS) entry which is preliminary data.</text>
</comment>
<dbReference type="RefSeq" id="WP_123566701.1">
    <property type="nucleotide sequence ID" value="NZ_MOAM01000024.1"/>
</dbReference>
<dbReference type="PANTHER" id="PTHR30386:SF26">
    <property type="entry name" value="TRANSPORT PROTEIN COMB"/>
    <property type="match status" value="1"/>
</dbReference>
<reference evidence="7 8" key="1">
    <citation type="submission" date="2016-10" db="EMBL/GenBank/DDBJ databases">
        <title>Comparative genome analysis of multiple Pseudomonas spp. focuses on biocontrol and plant growth promoting traits.</title>
        <authorList>
            <person name="Tao X.-Y."/>
            <person name="Taylor C.G."/>
        </authorList>
    </citation>
    <scope>NUCLEOTIDE SEQUENCE [LARGE SCALE GENOMIC DNA]</scope>
    <source>
        <strain evidence="7 8">15D11</strain>
    </source>
</reference>
<organism evidence="7 8">
    <name type="scientific">Pseudomonas vranovensis</name>
    <dbReference type="NCBI Taxonomy" id="321661"/>
    <lineage>
        <taxon>Bacteria</taxon>
        <taxon>Pseudomonadati</taxon>
        <taxon>Pseudomonadota</taxon>
        <taxon>Gammaproteobacteria</taxon>
        <taxon>Pseudomonadales</taxon>
        <taxon>Pseudomonadaceae</taxon>
        <taxon>Pseudomonas</taxon>
    </lineage>
</organism>
<dbReference type="InterPro" id="IPR050739">
    <property type="entry name" value="MFP"/>
</dbReference>
<dbReference type="PANTHER" id="PTHR30386">
    <property type="entry name" value="MEMBRANE FUSION SUBUNIT OF EMRAB-TOLC MULTIDRUG EFFLUX PUMP"/>
    <property type="match status" value="1"/>
</dbReference>
<dbReference type="PRINTS" id="PR01490">
    <property type="entry name" value="RTXTOXIND"/>
</dbReference>
<proteinExistence type="predicted"/>
<evidence type="ECO:0000259" key="6">
    <source>
        <dbReference type="Pfam" id="PF26002"/>
    </source>
</evidence>
<sequence length="395" mass="44334">MDSERKAAKLRRELADPLLAVTHPVYRPLLWLLLACILIAIAWAAWAELDEVTRGDGRVVPYSRIQKIQSLEGGILDRLLVKEGDLVEVGQPLVRLDETRFLTNVQESTNQADGLRAAIARLDAEVLGKQRIDFGSGVDPDSPLARSERELFKSRRDKLLENTRSIQAQIRLAQSQLDLVRPLVAKRAVSQMEALKLSQDIATLNGKLTELKNTYFQDAYTERSQRKADLSALEPIIQQRQDQLRRTEILSPVRGRVNTVLINTRGGVIQPGEAIMEVIPVEERLLVEARIKPRDVAFLVQGMPAKVKITAYDFSIYGDLKGTLEQISADTIEEDTPRGKESYYQVLIKTDGSQLKKGDEVLPIIPGMVAEVDILSGKRTVLNYLIRPLVKARLY</sequence>
<dbReference type="GO" id="GO:0016020">
    <property type="term" value="C:membrane"/>
    <property type="evidence" value="ECO:0007669"/>
    <property type="project" value="UniProtKB-SubCell"/>
</dbReference>
<dbReference type="Pfam" id="PF26002">
    <property type="entry name" value="Beta-barrel_AprE"/>
    <property type="match status" value="1"/>
</dbReference>
<gene>
    <name evidence="7" type="ORF">BHU25_16610</name>
</gene>
<dbReference type="EMBL" id="MOAM01000024">
    <property type="protein sequence ID" value="ROL70680.1"/>
    <property type="molecule type" value="Genomic_DNA"/>
</dbReference>
<keyword evidence="3 5" id="KW-1133">Transmembrane helix</keyword>
<evidence type="ECO:0000313" key="8">
    <source>
        <dbReference type="Proteomes" id="UP000285286"/>
    </source>
</evidence>
<evidence type="ECO:0000256" key="2">
    <source>
        <dbReference type="ARBA" id="ARBA00022692"/>
    </source>
</evidence>
<keyword evidence="2 5" id="KW-0812">Transmembrane</keyword>
<evidence type="ECO:0000313" key="7">
    <source>
        <dbReference type="EMBL" id="ROL70680.1"/>
    </source>
</evidence>
<name>A0A423DGK1_9PSED</name>
<feature type="domain" description="AprE-like beta-barrel" evidence="6">
    <location>
        <begin position="285"/>
        <end position="376"/>
    </location>
</feature>
<evidence type="ECO:0000256" key="4">
    <source>
        <dbReference type="ARBA" id="ARBA00023136"/>
    </source>
</evidence>
<protein>
    <submittedName>
        <fullName evidence="7">Hemolysin D</fullName>
    </submittedName>
</protein>
<feature type="transmembrane region" description="Helical" evidence="5">
    <location>
        <begin position="29"/>
        <end position="46"/>
    </location>
</feature>